<sequence>MNTYNGGVCAVPHENRSYWYQMKATVLTQGESYATICLVAPTVLGILFDLERELGSSTLPIVSLCEALIASIKARFSGLLRYFEIDVPFNTYCMSERFSDVIFLISPLLDARFKLLWLDSLHTFVKLRVVEKIRDAYVRYYSKLNFSVLQNAGADVLNTTEHNIDVMTKTRIHLLNENVFFHI</sequence>
<name>A0A816RTG8_9BILA</name>
<protein>
    <submittedName>
        <fullName evidence="1">Uncharacterized protein</fullName>
    </submittedName>
</protein>
<dbReference type="AlphaFoldDB" id="A0A816RTG8"/>
<accession>A0A816RTG8</accession>
<dbReference type="Proteomes" id="UP000663856">
    <property type="component" value="Unassembled WGS sequence"/>
</dbReference>
<gene>
    <name evidence="1" type="ORF">WKI299_LOCUS14966</name>
</gene>
<proteinExistence type="predicted"/>
<evidence type="ECO:0000313" key="2">
    <source>
        <dbReference type="Proteomes" id="UP000663856"/>
    </source>
</evidence>
<dbReference type="EMBL" id="CAJNRF010005856">
    <property type="protein sequence ID" value="CAF2075152.1"/>
    <property type="molecule type" value="Genomic_DNA"/>
</dbReference>
<reference evidence="1" key="1">
    <citation type="submission" date="2021-02" db="EMBL/GenBank/DDBJ databases">
        <authorList>
            <person name="Nowell W R."/>
        </authorList>
    </citation>
    <scope>NUCLEOTIDE SEQUENCE</scope>
</reference>
<comment type="caution">
    <text evidence="1">The sequence shown here is derived from an EMBL/GenBank/DDBJ whole genome shotgun (WGS) entry which is preliminary data.</text>
</comment>
<evidence type="ECO:0000313" key="1">
    <source>
        <dbReference type="EMBL" id="CAF2075152.1"/>
    </source>
</evidence>
<organism evidence="1 2">
    <name type="scientific">Rotaria magnacalcarata</name>
    <dbReference type="NCBI Taxonomy" id="392030"/>
    <lineage>
        <taxon>Eukaryota</taxon>
        <taxon>Metazoa</taxon>
        <taxon>Spiralia</taxon>
        <taxon>Gnathifera</taxon>
        <taxon>Rotifera</taxon>
        <taxon>Eurotatoria</taxon>
        <taxon>Bdelloidea</taxon>
        <taxon>Philodinida</taxon>
        <taxon>Philodinidae</taxon>
        <taxon>Rotaria</taxon>
    </lineage>
</organism>